<dbReference type="Proteomes" id="UP001652700">
    <property type="component" value="Unplaced"/>
</dbReference>
<proteinExistence type="predicted"/>
<reference evidence="2" key="2">
    <citation type="submission" date="2025-05" db="UniProtKB">
        <authorList>
            <consortium name="EnsemblMetazoa"/>
        </authorList>
    </citation>
    <scope>IDENTIFICATION</scope>
</reference>
<gene>
    <name evidence="4" type="primary">LOC114333855</name>
</gene>
<evidence type="ECO:0000313" key="2">
    <source>
        <dbReference type="EnsemblMetazoa" id="XP_028139650.1"/>
    </source>
</evidence>
<keyword evidence="3" id="KW-1185">Reference proteome</keyword>
<organism evidence="4">
    <name type="scientific">Diabrotica virgifera virgifera</name>
    <name type="common">western corn rootworm</name>
    <dbReference type="NCBI Taxonomy" id="50390"/>
    <lineage>
        <taxon>Eukaryota</taxon>
        <taxon>Metazoa</taxon>
        <taxon>Ecdysozoa</taxon>
        <taxon>Arthropoda</taxon>
        <taxon>Hexapoda</taxon>
        <taxon>Insecta</taxon>
        <taxon>Pterygota</taxon>
        <taxon>Neoptera</taxon>
        <taxon>Endopterygota</taxon>
        <taxon>Coleoptera</taxon>
        <taxon>Polyphaga</taxon>
        <taxon>Cucujiformia</taxon>
        <taxon>Chrysomeloidea</taxon>
        <taxon>Chrysomelidae</taxon>
        <taxon>Galerucinae</taxon>
        <taxon>Diabroticina</taxon>
        <taxon>Diabroticites</taxon>
        <taxon>Diabrotica</taxon>
    </lineage>
</organism>
<feature type="transmembrane region" description="Helical" evidence="1">
    <location>
        <begin position="50"/>
        <end position="70"/>
    </location>
</feature>
<keyword evidence="1" id="KW-1133">Transmembrane helix</keyword>
<dbReference type="InParanoid" id="A0A6P7G553"/>
<keyword evidence="1" id="KW-0472">Membrane</keyword>
<evidence type="ECO:0000313" key="4">
    <source>
        <dbReference type="RefSeq" id="XP_028139650.1"/>
    </source>
</evidence>
<dbReference type="KEGG" id="dvv:114333855"/>
<reference evidence="4" key="1">
    <citation type="submission" date="2025-04" db="UniProtKB">
        <authorList>
            <consortium name="RefSeq"/>
        </authorList>
    </citation>
    <scope>IDENTIFICATION</scope>
    <source>
        <tissue evidence="4">Whole insect</tissue>
    </source>
</reference>
<sequence length="150" mass="17061">MFLPRNIYTTCHKGFYPQRTNKFLVKMQRVLSAEIGKSTMESSEYITKRLCCSIILTVTFFGLIGGFFLGKFVSEKATSHYETDFLDLTGRVETLNTNFQNTFHYNNGTKANLDDIQFLKCNFSAIGYNETGRLTTSNYLSMLNSCFGIG</sequence>
<name>A0A6P7G553_DIAVI</name>
<accession>A0A6P7G553</accession>
<dbReference type="GeneID" id="114333855"/>
<dbReference type="EnsemblMetazoa" id="XM_028283849.2">
    <property type="protein sequence ID" value="XP_028139650.1"/>
    <property type="gene ID" value="LOC114333855"/>
</dbReference>
<keyword evidence="1" id="KW-0812">Transmembrane</keyword>
<evidence type="ECO:0000313" key="3">
    <source>
        <dbReference type="Proteomes" id="UP001652700"/>
    </source>
</evidence>
<protein>
    <submittedName>
        <fullName evidence="4">Uncharacterized protein LOC114333855</fullName>
    </submittedName>
</protein>
<evidence type="ECO:0000256" key="1">
    <source>
        <dbReference type="SAM" id="Phobius"/>
    </source>
</evidence>
<dbReference type="RefSeq" id="XP_028139650.1">
    <property type="nucleotide sequence ID" value="XM_028283849.1"/>
</dbReference>
<dbReference type="AlphaFoldDB" id="A0A6P7G553"/>
<dbReference type="OrthoDB" id="5841748at2759"/>